<dbReference type="OMA" id="DNRARSH"/>
<sequence length="107" mass="11782">MTAPLHSSLDNRARSHLKKNSTHLIIRVKCNKILIAPMRQHWLRPEAMPLDCAAVGRAGNLSPVWRVQMSIMRGNCGVPGTMHGELRITPAAQRLPILCWALAGIGT</sequence>
<dbReference type="Ensembl" id="ENSMLET00000026799.1">
    <property type="protein sequence ID" value="ENSMLEP00000005600.1"/>
    <property type="gene ID" value="ENSMLEG00000024513.1"/>
</dbReference>
<reference evidence="1" key="1">
    <citation type="submission" date="2025-08" db="UniProtKB">
        <authorList>
            <consortium name="Ensembl"/>
        </authorList>
    </citation>
    <scope>IDENTIFICATION</scope>
</reference>
<protein>
    <submittedName>
        <fullName evidence="1">Uncharacterized protein</fullName>
    </submittedName>
</protein>
<keyword evidence="2" id="KW-1185">Reference proteome</keyword>
<accession>A0A2K5XQN3</accession>
<dbReference type="GeneTree" id="ENSGT00910000147237"/>
<reference evidence="1" key="2">
    <citation type="submission" date="2025-09" db="UniProtKB">
        <authorList>
            <consortium name="Ensembl"/>
        </authorList>
    </citation>
    <scope>IDENTIFICATION</scope>
</reference>
<organism evidence="1 2">
    <name type="scientific">Mandrillus leucophaeus</name>
    <name type="common">Drill</name>
    <name type="synonym">Papio leucophaeus</name>
    <dbReference type="NCBI Taxonomy" id="9568"/>
    <lineage>
        <taxon>Eukaryota</taxon>
        <taxon>Metazoa</taxon>
        <taxon>Chordata</taxon>
        <taxon>Craniata</taxon>
        <taxon>Vertebrata</taxon>
        <taxon>Euteleostomi</taxon>
        <taxon>Mammalia</taxon>
        <taxon>Eutheria</taxon>
        <taxon>Euarchontoglires</taxon>
        <taxon>Primates</taxon>
        <taxon>Haplorrhini</taxon>
        <taxon>Catarrhini</taxon>
        <taxon>Cercopithecidae</taxon>
        <taxon>Cercopithecinae</taxon>
        <taxon>Mandrillus</taxon>
    </lineage>
</organism>
<evidence type="ECO:0000313" key="1">
    <source>
        <dbReference type="Ensembl" id="ENSMLEP00000005600.1"/>
    </source>
</evidence>
<name>A0A2K5XQN3_MANLE</name>
<evidence type="ECO:0000313" key="2">
    <source>
        <dbReference type="Proteomes" id="UP000233140"/>
    </source>
</evidence>
<dbReference type="Proteomes" id="UP000233140">
    <property type="component" value="Unassembled WGS sequence"/>
</dbReference>
<dbReference type="AlphaFoldDB" id="A0A2K5XQN3"/>
<proteinExistence type="predicted"/>